<keyword evidence="3" id="KW-1185">Reference proteome</keyword>
<feature type="transmembrane region" description="Helical" evidence="1">
    <location>
        <begin position="80"/>
        <end position="101"/>
    </location>
</feature>
<keyword evidence="1" id="KW-0812">Transmembrane</keyword>
<reference evidence="2" key="1">
    <citation type="submission" date="2022-06" db="EMBL/GenBank/DDBJ databases">
        <title>Uncovering the hologenomic basis of an extraordinary plant invasion.</title>
        <authorList>
            <person name="Bieker V.C."/>
            <person name="Martin M.D."/>
            <person name="Gilbert T."/>
            <person name="Hodgins K."/>
            <person name="Battlay P."/>
            <person name="Petersen B."/>
            <person name="Wilson J."/>
        </authorList>
    </citation>
    <scope>NUCLEOTIDE SEQUENCE</scope>
    <source>
        <strain evidence="2">AA19_3_7</strain>
        <tissue evidence="2">Leaf</tissue>
    </source>
</reference>
<dbReference type="InterPro" id="IPR043459">
    <property type="entry name" value="NFD6/NOXY2-like"/>
</dbReference>
<comment type="caution">
    <text evidence="2">The sequence shown here is derived from an EMBL/GenBank/DDBJ whole genome shotgun (WGS) entry which is preliminary data.</text>
</comment>
<proteinExistence type="predicted"/>
<dbReference type="PANTHER" id="PTHR33156">
    <property type="entry name" value="OS02G0230000 PROTEIN"/>
    <property type="match status" value="1"/>
</dbReference>
<sequence length="129" mass="14214">MASRCSRLMNKASISNIKSAFRSASAPKSAPKFSLPTASPVPRFSFSRCPSELGCVQSLLPLHNAVAAARLWAQVNEGNFLNFVVVYLLDAYLFVICLARYNLEVVIDKRCLTSDSQINLLKVFDIDAI</sequence>
<accession>A0AAD5BVH5</accession>
<evidence type="ECO:0000313" key="3">
    <source>
        <dbReference type="Proteomes" id="UP001206925"/>
    </source>
</evidence>
<evidence type="ECO:0000256" key="1">
    <source>
        <dbReference type="SAM" id="Phobius"/>
    </source>
</evidence>
<dbReference type="Proteomes" id="UP001206925">
    <property type="component" value="Unassembled WGS sequence"/>
</dbReference>
<evidence type="ECO:0000313" key="2">
    <source>
        <dbReference type="EMBL" id="KAI7730220.1"/>
    </source>
</evidence>
<keyword evidence="1" id="KW-1133">Transmembrane helix</keyword>
<keyword evidence="1" id="KW-0472">Membrane</keyword>
<dbReference type="PANTHER" id="PTHR33156:SF9">
    <property type="entry name" value="PROTEIN NUCLEAR FUSION DEFECTIVE 6, CHLOROPLASTIC_MITOCHONDRIAL"/>
    <property type="match status" value="1"/>
</dbReference>
<protein>
    <submittedName>
        <fullName evidence="2">Uncharacterized protein</fullName>
    </submittedName>
</protein>
<organism evidence="2 3">
    <name type="scientific">Ambrosia artemisiifolia</name>
    <name type="common">Common ragweed</name>
    <dbReference type="NCBI Taxonomy" id="4212"/>
    <lineage>
        <taxon>Eukaryota</taxon>
        <taxon>Viridiplantae</taxon>
        <taxon>Streptophyta</taxon>
        <taxon>Embryophyta</taxon>
        <taxon>Tracheophyta</taxon>
        <taxon>Spermatophyta</taxon>
        <taxon>Magnoliopsida</taxon>
        <taxon>eudicotyledons</taxon>
        <taxon>Gunneridae</taxon>
        <taxon>Pentapetalae</taxon>
        <taxon>asterids</taxon>
        <taxon>campanulids</taxon>
        <taxon>Asterales</taxon>
        <taxon>Asteraceae</taxon>
        <taxon>Asteroideae</taxon>
        <taxon>Heliantheae alliance</taxon>
        <taxon>Heliantheae</taxon>
        <taxon>Ambrosia</taxon>
    </lineage>
</organism>
<dbReference type="AlphaFoldDB" id="A0AAD5BVH5"/>
<dbReference type="GO" id="GO:0005739">
    <property type="term" value="C:mitochondrion"/>
    <property type="evidence" value="ECO:0007669"/>
    <property type="project" value="TreeGrafter"/>
</dbReference>
<gene>
    <name evidence="2" type="ORF">M8C21_023057</name>
</gene>
<name>A0AAD5BVH5_AMBAR</name>
<dbReference type="EMBL" id="JAMZMK010010821">
    <property type="protein sequence ID" value="KAI7730220.1"/>
    <property type="molecule type" value="Genomic_DNA"/>
</dbReference>